<evidence type="ECO:0000313" key="2">
    <source>
        <dbReference type="Proteomes" id="UP000887575"/>
    </source>
</evidence>
<evidence type="ECO:0000313" key="3">
    <source>
        <dbReference type="WBParaSite" id="MBELARI_LOCUS17243"/>
    </source>
</evidence>
<feature type="compositionally biased region" description="Polar residues" evidence="1">
    <location>
        <begin position="121"/>
        <end position="131"/>
    </location>
</feature>
<accession>A0AAF3J5D3</accession>
<name>A0AAF3J5D3_9BILA</name>
<evidence type="ECO:0000256" key="1">
    <source>
        <dbReference type="SAM" id="MobiDB-lite"/>
    </source>
</evidence>
<proteinExistence type="predicted"/>
<feature type="compositionally biased region" description="Basic and acidic residues" evidence="1">
    <location>
        <begin position="88"/>
        <end position="120"/>
    </location>
</feature>
<keyword evidence="2" id="KW-1185">Reference proteome</keyword>
<dbReference type="Proteomes" id="UP000887575">
    <property type="component" value="Unassembled WGS sequence"/>
</dbReference>
<organism evidence="2 3">
    <name type="scientific">Mesorhabditis belari</name>
    <dbReference type="NCBI Taxonomy" id="2138241"/>
    <lineage>
        <taxon>Eukaryota</taxon>
        <taxon>Metazoa</taxon>
        <taxon>Ecdysozoa</taxon>
        <taxon>Nematoda</taxon>
        <taxon>Chromadorea</taxon>
        <taxon>Rhabditida</taxon>
        <taxon>Rhabditina</taxon>
        <taxon>Rhabditomorpha</taxon>
        <taxon>Rhabditoidea</taxon>
        <taxon>Rhabditidae</taxon>
        <taxon>Mesorhabditinae</taxon>
        <taxon>Mesorhabditis</taxon>
    </lineage>
</organism>
<feature type="compositionally biased region" description="Polar residues" evidence="1">
    <location>
        <begin position="75"/>
        <end position="86"/>
    </location>
</feature>
<dbReference type="AlphaFoldDB" id="A0AAF3J5D3"/>
<protein>
    <submittedName>
        <fullName evidence="3">Uncharacterized protein</fullName>
    </submittedName>
</protein>
<reference evidence="3" key="1">
    <citation type="submission" date="2024-02" db="UniProtKB">
        <authorList>
            <consortium name="WormBaseParasite"/>
        </authorList>
    </citation>
    <scope>IDENTIFICATION</scope>
</reference>
<feature type="compositionally biased region" description="Basic and acidic residues" evidence="1">
    <location>
        <begin position="49"/>
        <end position="73"/>
    </location>
</feature>
<dbReference type="WBParaSite" id="MBELARI_LOCUS17243">
    <property type="protein sequence ID" value="MBELARI_LOCUS17243"/>
    <property type="gene ID" value="MBELARI_LOCUS17243"/>
</dbReference>
<feature type="region of interest" description="Disordered" evidence="1">
    <location>
        <begin position="46"/>
        <end position="131"/>
    </location>
</feature>
<sequence>MNFNSCTRILTRSSDAYGTVHEGVLLKDEADKVSFILNGSFVQIGKQTNDGHCEKDRSGEKRRVSARRYDGRGTSHATLPTSQYCQLHNKDKEHKESTVDSDRTNDGVKEKPEKQEKNEKSNTVTSTTPPD</sequence>